<evidence type="ECO:0000313" key="2">
    <source>
        <dbReference type="Proteomes" id="UP001189429"/>
    </source>
</evidence>
<keyword evidence="2" id="KW-1185">Reference proteome</keyword>
<comment type="caution">
    <text evidence="1">The sequence shown here is derived from an EMBL/GenBank/DDBJ whole genome shotgun (WGS) entry which is preliminary data.</text>
</comment>
<name>A0ABN9SZC2_9DINO</name>
<dbReference type="EMBL" id="CAUYUJ010014188">
    <property type="protein sequence ID" value="CAK0837957.1"/>
    <property type="molecule type" value="Genomic_DNA"/>
</dbReference>
<organism evidence="1 2">
    <name type="scientific">Prorocentrum cordatum</name>
    <dbReference type="NCBI Taxonomy" id="2364126"/>
    <lineage>
        <taxon>Eukaryota</taxon>
        <taxon>Sar</taxon>
        <taxon>Alveolata</taxon>
        <taxon>Dinophyceae</taxon>
        <taxon>Prorocentrales</taxon>
        <taxon>Prorocentraceae</taxon>
        <taxon>Prorocentrum</taxon>
    </lineage>
</organism>
<sequence>MLKPLLLSSEAPMAPAVRAARSPFAVLAVGLAWISWRAAELGWAPAGPWPPPPPPPPPPPAAAPAAEGWCPAGAPAWLEAVCPPAPECPACPACACTQVELPGHVGGAADLARRLAAADPPDRVHAELLAKARPYRCGKAWRSSRFSEEEAWYNDPVPEQYVSMECAGDEVDQDKGTRVLEIVVLVSRQSMRSLLRVSQATVLMRLLNAHNPRTIVTDSLLSRLPLSHS</sequence>
<gene>
    <name evidence="1" type="ORF">PCOR1329_LOCUS34023</name>
</gene>
<dbReference type="Proteomes" id="UP001189429">
    <property type="component" value="Unassembled WGS sequence"/>
</dbReference>
<accession>A0ABN9SZC2</accession>
<evidence type="ECO:0000313" key="1">
    <source>
        <dbReference type="EMBL" id="CAK0837957.1"/>
    </source>
</evidence>
<protein>
    <submittedName>
        <fullName evidence="1">Uncharacterized protein</fullName>
    </submittedName>
</protein>
<reference evidence="1" key="1">
    <citation type="submission" date="2023-10" db="EMBL/GenBank/DDBJ databases">
        <authorList>
            <person name="Chen Y."/>
            <person name="Shah S."/>
            <person name="Dougan E. K."/>
            <person name="Thang M."/>
            <person name="Chan C."/>
        </authorList>
    </citation>
    <scope>NUCLEOTIDE SEQUENCE [LARGE SCALE GENOMIC DNA]</scope>
</reference>
<proteinExistence type="predicted"/>